<dbReference type="AlphaFoldDB" id="K7AA38"/>
<dbReference type="GO" id="GO:0016020">
    <property type="term" value="C:membrane"/>
    <property type="evidence" value="ECO:0007669"/>
    <property type="project" value="InterPro"/>
</dbReference>
<dbReference type="PANTHER" id="PTHR22911:SF135">
    <property type="entry name" value="BLR4310 PROTEIN"/>
    <property type="match status" value="1"/>
</dbReference>
<evidence type="ECO:0000256" key="1">
    <source>
        <dbReference type="SAM" id="Phobius"/>
    </source>
</evidence>
<organism evidence="3 4">
    <name type="scientific">Paraglaciecola psychrophila 170</name>
    <dbReference type="NCBI Taxonomy" id="1129794"/>
    <lineage>
        <taxon>Bacteria</taxon>
        <taxon>Pseudomonadati</taxon>
        <taxon>Pseudomonadota</taxon>
        <taxon>Gammaproteobacteria</taxon>
        <taxon>Alteromonadales</taxon>
        <taxon>Alteromonadaceae</taxon>
        <taxon>Paraglaciecola</taxon>
    </lineage>
</organism>
<keyword evidence="1" id="KW-0472">Membrane</keyword>
<dbReference type="HOGENOM" id="CLU_1223788_0_0_6"/>
<keyword evidence="1" id="KW-0812">Transmembrane</keyword>
<dbReference type="Pfam" id="PF00892">
    <property type="entry name" value="EamA"/>
    <property type="match status" value="1"/>
</dbReference>
<dbReference type="EMBL" id="CP003837">
    <property type="protein sequence ID" value="AGH46499.1"/>
    <property type="molecule type" value="Genomic_DNA"/>
</dbReference>
<dbReference type="RefSeq" id="WP_007641003.1">
    <property type="nucleotide sequence ID" value="NC_020514.1"/>
</dbReference>
<dbReference type="InterPro" id="IPR000620">
    <property type="entry name" value="EamA_dom"/>
</dbReference>
<dbReference type="PATRIC" id="fig|1129794.4.peg.4379"/>
<dbReference type="eggNOG" id="COG0697">
    <property type="taxonomic scope" value="Bacteria"/>
</dbReference>
<gene>
    <name evidence="3" type="ORF">C427_4397</name>
</gene>
<protein>
    <recommendedName>
        <fullName evidence="2">EamA domain-containing protein</fullName>
    </recommendedName>
</protein>
<name>K7AA38_9ALTE</name>
<keyword evidence="1" id="KW-1133">Transmembrane helix</keyword>
<evidence type="ECO:0000313" key="3">
    <source>
        <dbReference type="EMBL" id="AGH46499.1"/>
    </source>
</evidence>
<dbReference type="PANTHER" id="PTHR22911">
    <property type="entry name" value="ACYL-MALONYL CONDENSING ENZYME-RELATED"/>
    <property type="match status" value="1"/>
</dbReference>
<dbReference type="OrthoDB" id="148351at2"/>
<dbReference type="SUPFAM" id="SSF103481">
    <property type="entry name" value="Multidrug resistance efflux transporter EmrE"/>
    <property type="match status" value="1"/>
</dbReference>
<reference evidence="3 4" key="1">
    <citation type="journal article" date="2013" name="Genome Announc.">
        <title>Complete Genome Sequence of Glaciecola psychrophila Strain 170T.</title>
        <authorList>
            <person name="Yin J."/>
            <person name="Chen J."/>
            <person name="Liu G."/>
            <person name="Yu Y."/>
            <person name="Song L."/>
            <person name="Wang X."/>
            <person name="Qu X."/>
        </authorList>
    </citation>
    <scope>NUCLEOTIDE SEQUENCE [LARGE SCALE GENOMIC DNA]</scope>
    <source>
        <strain evidence="3 4">170</strain>
    </source>
</reference>
<feature type="transmembrane region" description="Helical" evidence="1">
    <location>
        <begin position="146"/>
        <end position="165"/>
    </location>
</feature>
<dbReference type="STRING" id="1129794.C427_4397"/>
<evidence type="ECO:0000313" key="4">
    <source>
        <dbReference type="Proteomes" id="UP000011864"/>
    </source>
</evidence>
<proteinExistence type="predicted"/>
<dbReference type="Proteomes" id="UP000011864">
    <property type="component" value="Chromosome"/>
</dbReference>
<evidence type="ECO:0000259" key="2">
    <source>
        <dbReference type="Pfam" id="PF00892"/>
    </source>
</evidence>
<feature type="domain" description="EamA" evidence="2">
    <location>
        <begin position="7"/>
        <end position="137"/>
    </location>
</feature>
<dbReference type="KEGG" id="gps:C427_4397"/>
<feature type="transmembrane region" description="Helical" evidence="1">
    <location>
        <begin position="177"/>
        <end position="197"/>
    </location>
</feature>
<feature type="transmembrane region" description="Helical" evidence="1">
    <location>
        <begin position="69"/>
        <end position="89"/>
    </location>
</feature>
<feature type="transmembrane region" description="Helical" evidence="1">
    <location>
        <begin position="36"/>
        <end position="57"/>
    </location>
</feature>
<feature type="transmembrane region" description="Helical" evidence="1">
    <location>
        <begin position="122"/>
        <end position="140"/>
    </location>
</feature>
<accession>K7AA38</accession>
<sequence>MSNLRSSLFMVLAMAAFSLEDMLIKATANILPVGEILILFGLGGTLAFIVMTLSRGQAIFHPKIVSQPVLLRFIFEVIGRLFFTLAIVFTPLSSASAILQATPLVVVMGAALFLGERVGWQRWCAILIGFIGVLIIIRPGLESFEISSLLAIIGMFGFAGRDLATRAASPVLSHLQLSIYGFFILIPTGLFMLIFNIGPDVRGLTNQGFIWHRDYCRKRFIYFASR</sequence>
<keyword evidence="4" id="KW-1185">Reference proteome</keyword>
<dbReference type="InterPro" id="IPR037185">
    <property type="entry name" value="EmrE-like"/>
</dbReference>